<reference evidence="1" key="2">
    <citation type="journal article" date="2020" name="Nat. Commun.">
        <title>Large-scale genome sequencing of mycorrhizal fungi provides insights into the early evolution of symbiotic traits.</title>
        <authorList>
            <person name="Miyauchi S."/>
            <person name="Kiss E."/>
            <person name="Kuo A."/>
            <person name="Drula E."/>
            <person name="Kohler A."/>
            <person name="Sanchez-Garcia M."/>
            <person name="Morin E."/>
            <person name="Andreopoulos B."/>
            <person name="Barry K.W."/>
            <person name="Bonito G."/>
            <person name="Buee M."/>
            <person name="Carver A."/>
            <person name="Chen C."/>
            <person name="Cichocki N."/>
            <person name="Clum A."/>
            <person name="Culley D."/>
            <person name="Crous P.W."/>
            <person name="Fauchery L."/>
            <person name="Girlanda M."/>
            <person name="Hayes R.D."/>
            <person name="Keri Z."/>
            <person name="LaButti K."/>
            <person name="Lipzen A."/>
            <person name="Lombard V."/>
            <person name="Magnuson J."/>
            <person name="Maillard F."/>
            <person name="Murat C."/>
            <person name="Nolan M."/>
            <person name="Ohm R.A."/>
            <person name="Pangilinan J."/>
            <person name="Pereira M.F."/>
            <person name="Perotto S."/>
            <person name="Peter M."/>
            <person name="Pfister S."/>
            <person name="Riley R."/>
            <person name="Sitrit Y."/>
            <person name="Stielow J.B."/>
            <person name="Szollosi G."/>
            <person name="Zifcakova L."/>
            <person name="Stursova M."/>
            <person name="Spatafora J.W."/>
            <person name="Tedersoo L."/>
            <person name="Vaario L.M."/>
            <person name="Yamada A."/>
            <person name="Yan M."/>
            <person name="Wang P."/>
            <person name="Xu J."/>
            <person name="Bruns T."/>
            <person name="Baldrian P."/>
            <person name="Vilgalys R."/>
            <person name="Dunand C."/>
            <person name="Henrissat B."/>
            <person name="Grigoriev I.V."/>
            <person name="Hibbett D."/>
            <person name="Nagy L.G."/>
            <person name="Martin F.M."/>
        </authorList>
    </citation>
    <scope>NUCLEOTIDE SEQUENCE</scope>
    <source>
        <strain evidence="1">P2</strain>
    </source>
</reference>
<reference evidence="1" key="1">
    <citation type="submission" date="2019-10" db="EMBL/GenBank/DDBJ databases">
        <authorList>
            <consortium name="DOE Joint Genome Institute"/>
            <person name="Kuo A."/>
            <person name="Miyauchi S."/>
            <person name="Kiss E."/>
            <person name="Drula E."/>
            <person name="Kohler A."/>
            <person name="Sanchez-Garcia M."/>
            <person name="Andreopoulos B."/>
            <person name="Barry K.W."/>
            <person name="Bonito G."/>
            <person name="Buee M."/>
            <person name="Carver A."/>
            <person name="Chen C."/>
            <person name="Cichocki N."/>
            <person name="Clum A."/>
            <person name="Culley D."/>
            <person name="Crous P.W."/>
            <person name="Fauchery L."/>
            <person name="Girlanda M."/>
            <person name="Hayes R."/>
            <person name="Keri Z."/>
            <person name="Labutti K."/>
            <person name="Lipzen A."/>
            <person name="Lombard V."/>
            <person name="Magnuson J."/>
            <person name="Maillard F."/>
            <person name="Morin E."/>
            <person name="Murat C."/>
            <person name="Nolan M."/>
            <person name="Ohm R."/>
            <person name="Pangilinan J."/>
            <person name="Pereira M."/>
            <person name="Perotto S."/>
            <person name="Peter M."/>
            <person name="Riley R."/>
            <person name="Sitrit Y."/>
            <person name="Stielow B."/>
            <person name="Szollosi G."/>
            <person name="Zifcakova L."/>
            <person name="Stursova M."/>
            <person name="Spatafora J.W."/>
            <person name="Tedersoo L."/>
            <person name="Vaario L.-M."/>
            <person name="Yamada A."/>
            <person name="Yan M."/>
            <person name="Wang P."/>
            <person name="Xu J."/>
            <person name="Bruns T."/>
            <person name="Baldrian P."/>
            <person name="Vilgalys R."/>
            <person name="Henrissat B."/>
            <person name="Grigoriev I.V."/>
            <person name="Hibbett D."/>
            <person name="Nagy L.G."/>
            <person name="Martin F.M."/>
        </authorList>
    </citation>
    <scope>NUCLEOTIDE SEQUENCE</scope>
    <source>
        <strain evidence="1">P2</strain>
    </source>
</reference>
<accession>A0ACB6Z7L1</accession>
<gene>
    <name evidence="1" type="ORF">BDM02DRAFT_3069469</name>
</gene>
<evidence type="ECO:0000313" key="2">
    <source>
        <dbReference type="Proteomes" id="UP000886501"/>
    </source>
</evidence>
<organism evidence="1 2">
    <name type="scientific">Thelephora ganbajun</name>
    <name type="common">Ganba fungus</name>
    <dbReference type="NCBI Taxonomy" id="370292"/>
    <lineage>
        <taxon>Eukaryota</taxon>
        <taxon>Fungi</taxon>
        <taxon>Dikarya</taxon>
        <taxon>Basidiomycota</taxon>
        <taxon>Agaricomycotina</taxon>
        <taxon>Agaricomycetes</taxon>
        <taxon>Thelephorales</taxon>
        <taxon>Thelephoraceae</taxon>
        <taxon>Thelephora</taxon>
    </lineage>
</organism>
<comment type="caution">
    <text evidence="1">The sequence shown here is derived from an EMBL/GenBank/DDBJ whole genome shotgun (WGS) entry which is preliminary data.</text>
</comment>
<protein>
    <submittedName>
        <fullName evidence="1">Uncharacterized protein</fullName>
    </submittedName>
</protein>
<feature type="non-terminal residue" evidence="1">
    <location>
        <position position="1"/>
    </location>
</feature>
<feature type="non-terminal residue" evidence="1">
    <location>
        <position position="50"/>
    </location>
</feature>
<dbReference type="Proteomes" id="UP000886501">
    <property type="component" value="Unassembled WGS sequence"/>
</dbReference>
<name>A0ACB6Z7L1_THEGA</name>
<dbReference type="EMBL" id="MU118093">
    <property type="protein sequence ID" value="KAF9645375.1"/>
    <property type="molecule type" value="Genomic_DNA"/>
</dbReference>
<proteinExistence type="predicted"/>
<evidence type="ECO:0000313" key="1">
    <source>
        <dbReference type="EMBL" id="KAF9645375.1"/>
    </source>
</evidence>
<sequence length="50" mass="5830">LRDSRRVLNKVFEALRVLHANNLVFGDLRPSNILVTGQHRVRLLDFNWCG</sequence>
<keyword evidence="2" id="KW-1185">Reference proteome</keyword>